<dbReference type="Gene3D" id="3.40.190.10">
    <property type="entry name" value="Periplasmic binding protein-like II"/>
    <property type="match status" value="2"/>
</dbReference>
<keyword evidence="7" id="KW-1185">Reference proteome</keyword>
<protein>
    <recommendedName>
        <fullName evidence="5">Putrescine-binding periplasmic protein</fullName>
    </recommendedName>
</protein>
<sequence>MIPFEGLRRHDGDGNSEADVLVKRNFHAFGTALGAIAALSAIIGLSSPASAQERVVNVYNWSDYIDESILSDFTKETGIKVVYDVFDSNEILETKLLAGGTGYDVVVPTGTFLARQINAGVFQELDKSKLSNWDNLDPDILERLAMYDPGNEHAVNYMWGTTGLGINSKMVKERLGEDQPLNSWDLLFKPELAEKLSDCGIYMLNTPEEVVPAALNYLGLDPNSDNPDDLQKAEDLLLSIRPYVRKFHSSEYIEALANGDICMAHGWSGDILQSRDRAAEAGQGVEIQYVIPKEGAVIWVDNMAIPADAPHTEEAYEFINYMMRPEVIAKATNFVNYANGNAAADEFVEPAILNDPSVYPDKETRQRLFAVQPKGPREQRLQTRLWTRVVTGQ</sequence>
<keyword evidence="2 5" id="KW-0813">Transport</keyword>
<dbReference type="InterPro" id="IPR006059">
    <property type="entry name" value="SBP"/>
</dbReference>
<dbReference type="Pfam" id="PF13416">
    <property type="entry name" value="SBP_bac_8"/>
    <property type="match status" value="1"/>
</dbReference>
<dbReference type="AlphaFoldDB" id="A0A1W2CRH5"/>
<evidence type="ECO:0000313" key="7">
    <source>
        <dbReference type="Proteomes" id="UP000192656"/>
    </source>
</evidence>
<dbReference type="InterPro" id="IPR001188">
    <property type="entry name" value="Sperm_putr-bd"/>
</dbReference>
<evidence type="ECO:0000256" key="3">
    <source>
        <dbReference type="ARBA" id="ARBA00022729"/>
    </source>
</evidence>
<evidence type="ECO:0000313" key="6">
    <source>
        <dbReference type="EMBL" id="SMC87830.1"/>
    </source>
</evidence>
<dbReference type="PANTHER" id="PTHR30222">
    <property type="entry name" value="SPERMIDINE/PUTRESCINE-BINDING PERIPLASMIC PROTEIN"/>
    <property type="match status" value="1"/>
</dbReference>
<organism evidence="6 7">
    <name type="scientific">Fulvimarina manganoxydans</name>
    <dbReference type="NCBI Taxonomy" id="937218"/>
    <lineage>
        <taxon>Bacteria</taxon>
        <taxon>Pseudomonadati</taxon>
        <taxon>Pseudomonadota</taxon>
        <taxon>Alphaproteobacteria</taxon>
        <taxon>Hyphomicrobiales</taxon>
        <taxon>Aurantimonadaceae</taxon>
        <taxon>Fulvimarina</taxon>
    </lineage>
</organism>
<dbReference type="GO" id="GO:0042597">
    <property type="term" value="C:periplasmic space"/>
    <property type="evidence" value="ECO:0007669"/>
    <property type="project" value="UniProtKB-SubCell"/>
</dbReference>
<comment type="similarity">
    <text evidence="5">Belongs to the bacterial solute-binding protein PotD/PotF family.</text>
</comment>
<evidence type="ECO:0000256" key="4">
    <source>
        <dbReference type="ARBA" id="ARBA00022764"/>
    </source>
</evidence>
<evidence type="ECO:0000256" key="5">
    <source>
        <dbReference type="PIRNR" id="PIRNR019574"/>
    </source>
</evidence>
<dbReference type="Proteomes" id="UP000192656">
    <property type="component" value="Unassembled WGS sequence"/>
</dbReference>
<dbReference type="STRING" id="937218.SAMN06297251_11157"/>
<comment type="subcellular location">
    <subcellularLocation>
        <location evidence="1 5">Periplasm</location>
    </subcellularLocation>
</comment>
<dbReference type="PRINTS" id="PR00909">
    <property type="entry name" value="SPERMDNBNDNG"/>
</dbReference>
<gene>
    <name evidence="6" type="ORF">SAMN06297251_11157</name>
</gene>
<evidence type="ECO:0000256" key="1">
    <source>
        <dbReference type="ARBA" id="ARBA00004418"/>
    </source>
</evidence>
<reference evidence="6 7" key="1">
    <citation type="submission" date="2017-04" db="EMBL/GenBank/DDBJ databases">
        <authorList>
            <person name="Afonso C.L."/>
            <person name="Miller P.J."/>
            <person name="Scott M.A."/>
            <person name="Spackman E."/>
            <person name="Goraichik I."/>
            <person name="Dimitrov K.M."/>
            <person name="Suarez D.L."/>
            <person name="Swayne D.E."/>
        </authorList>
    </citation>
    <scope>NUCLEOTIDE SEQUENCE [LARGE SCALE GENOMIC DNA]</scope>
    <source>
        <strain evidence="6 7">CGMCC 1.10972</strain>
    </source>
</reference>
<accession>A0A1W2CRH5</accession>
<evidence type="ECO:0000256" key="2">
    <source>
        <dbReference type="ARBA" id="ARBA00022448"/>
    </source>
</evidence>
<dbReference type="PANTHER" id="PTHR30222:SF12">
    <property type="entry name" value="NORSPERMIDINE SENSOR"/>
    <property type="match status" value="1"/>
</dbReference>
<dbReference type="EMBL" id="FWXR01000011">
    <property type="protein sequence ID" value="SMC87830.1"/>
    <property type="molecule type" value="Genomic_DNA"/>
</dbReference>
<comment type="function">
    <text evidence="5">Required for the activity of the bacterial periplasmic transport system of putrescine.</text>
</comment>
<keyword evidence="3" id="KW-0732">Signal</keyword>
<dbReference type="GO" id="GO:0019808">
    <property type="term" value="F:polyamine binding"/>
    <property type="evidence" value="ECO:0007669"/>
    <property type="project" value="InterPro"/>
</dbReference>
<dbReference type="SUPFAM" id="SSF53850">
    <property type="entry name" value="Periplasmic binding protein-like II"/>
    <property type="match status" value="1"/>
</dbReference>
<proteinExistence type="inferred from homology"/>
<keyword evidence="4 5" id="KW-0574">Periplasm</keyword>
<name>A0A1W2CRH5_9HYPH</name>
<dbReference type="GO" id="GO:0015846">
    <property type="term" value="P:polyamine transport"/>
    <property type="evidence" value="ECO:0007669"/>
    <property type="project" value="InterPro"/>
</dbReference>
<dbReference type="PIRSF" id="PIRSF019574">
    <property type="entry name" value="Periplasmic_polyamine_BP"/>
    <property type="match status" value="1"/>
</dbReference>
<dbReference type="CDD" id="cd13659">
    <property type="entry name" value="PBP2_PotF"/>
    <property type="match status" value="1"/>
</dbReference>